<protein>
    <submittedName>
        <fullName evidence="1">Uncharacterized protein</fullName>
    </submittedName>
</protein>
<dbReference type="EMBL" id="PCRK01000098">
    <property type="protein sequence ID" value="PIP19220.1"/>
    <property type="molecule type" value="Genomic_DNA"/>
</dbReference>
<dbReference type="Proteomes" id="UP000231292">
    <property type="component" value="Unassembled WGS sequence"/>
</dbReference>
<organism evidence="1 2">
    <name type="scientific">Candidatus Sherwoodlollariibacterium unditelluris</name>
    <dbReference type="NCBI Taxonomy" id="1974757"/>
    <lineage>
        <taxon>Bacteria</taxon>
        <taxon>Pseudomonadati</taxon>
        <taxon>Candidatus Omnitrophota</taxon>
        <taxon>Candidatus Sherwoodlollariibacterium</taxon>
    </lineage>
</organism>
<dbReference type="AlphaFoldDB" id="A0A2G9YJ02"/>
<dbReference type="Pfam" id="PF08843">
    <property type="entry name" value="AbiEii"/>
    <property type="match status" value="1"/>
</dbReference>
<dbReference type="InterPro" id="IPR014942">
    <property type="entry name" value="AbiEii"/>
</dbReference>
<sequence>MFHIYFYRRKKDLTLTDAHIKFYTIPLELRSTSYPKRLKIEVRKGVKKCDFQERIAFSQYGTQQVILKCHTLEQTMKNKIAAALERKDIRDFFDAEFLLRNGVMLKADKATLIKLKELAGKFKEKDYKVALGSLLDKETRNYYITNGFEYLIRKISAILSTH</sequence>
<proteinExistence type="predicted"/>
<name>A0A2G9YJ02_9BACT</name>
<evidence type="ECO:0000313" key="1">
    <source>
        <dbReference type="EMBL" id="PIP19220.1"/>
    </source>
</evidence>
<accession>A0A2G9YJ02</accession>
<reference evidence="1 2" key="1">
    <citation type="submission" date="2017-09" db="EMBL/GenBank/DDBJ databases">
        <title>Depth-based differentiation of microbial function through sediment-hosted aquifers and enrichment of novel symbionts in the deep terrestrial subsurface.</title>
        <authorList>
            <person name="Probst A.J."/>
            <person name="Ladd B."/>
            <person name="Jarett J.K."/>
            <person name="Geller-Mcgrath D.E."/>
            <person name="Sieber C.M."/>
            <person name="Emerson J.B."/>
            <person name="Anantharaman K."/>
            <person name="Thomas B.C."/>
            <person name="Malmstrom R."/>
            <person name="Stieglmeier M."/>
            <person name="Klingl A."/>
            <person name="Woyke T."/>
            <person name="Ryan C.M."/>
            <person name="Banfield J.F."/>
        </authorList>
    </citation>
    <scope>NUCLEOTIDE SEQUENCE [LARGE SCALE GENOMIC DNA]</scope>
    <source>
        <strain evidence="1">CG23_combo_of_CG06-09_8_20_14_all_41_10</strain>
    </source>
</reference>
<evidence type="ECO:0000313" key="2">
    <source>
        <dbReference type="Proteomes" id="UP000231292"/>
    </source>
</evidence>
<gene>
    <name evidence="1" type="ORF">COX41_04040</name>
</gene>
<comment type="caution">
    <text evidence="1">The sequence shown here is derived from an EMBL/GenBank/DDBJ whole genome shotgun (WGS) entry which is preliminary data.</text>
</comment>